<comment type="caution">
    <text evidence="1">The sequence shown here is derived from an EMBL/GenBank/DDBJ whole genome shotgun (WGS) entry which is preliminary data.</text>
</comment>
<dbReference type="AlphaFoldDB" id="A0A645INI3"/>
<evidence type="ECO:0000313" key="1">
    <source>
        <dbReference type="EMBL" id="MPN52626.1"/>
    </source>
</evidence>
<organism evidence="1">
    <name type="scientific">bioreactor metagenome</name>
    <dbReference type="NCBI Taxonomy" id="1076179"/>
    <lineage>
        <taxon>unclassified sequences</taxon>
        <taxon>metagenomes</taxon>
        <taxon>ecological metagenomes</taxon>
    </lineage>
</organism>
<reference evidence="1" key="1">
    <citation type="submission" date="2019-08" db="EMBL/GenBank/DDBJ databases">
        <authorList>
            <person name="Kucharzyk K."/>
            <person name="Murdoch R.W."/>
            <person name="Higgins S."/>
            <person name="Loffler F."/>
        </authorList>
    </citation>
    <scope>NUCLEOTIDE SEQUENCE</scope>
</reference>
<proteinExistence type="predicted"/>
<dbReference type="EMBL" id="VSSQ01118910">
    <property type="protein sequence ID" value="MPN52626.1"/>
    <property type="molecule type" value="Genomic_DNA"/>
</dbReference>
<sequence length="32" mass="3690">MVRRYIIICTVQNVAVNMLLIKTGDWKNGLIL</sequence>
<protein>
    <submittedName>
        <fullName evidence="1">Uncharacterized protein</fullName>
    </submittedName>
</protein>
<gene>
    <name evidence="1" type="ORF">SDC9_200288</name>
</gene>
<accession>A0A645INI3</accession>
<name>A0A645INI3_9ZZZZ</name>